<dbReference type="Proteomes" id="UP000013785">
    <property type="component" value="Unassembled WGS sequence"/>
</dbReference>
<accession>R3WY11</accession>
<evidence type="ECO:0000313" key="2">
    <source>
        <dbReference type="Proteomes" id="UP000013785"/>
    </source>
</evidence>
<dbReference type="PATRIC" id="fig|1158610.3.peg.743"/>
<protein>
    <submittedName>
        <fullName evidence="1">Uncharacterized protein</fullName>
    </submittedName>
</protein>
<dbReference type="EMBL" id="AJAT01000010">
    <property type="protein sequence ID" value="EOL46645.1"/>
    <property type="molecule type" value="Genomic_DNA"/>
</dbReference>
<sequence>MRIILNHIEINHAIQNKMRIHRNNKFTMGIYEKNAVILDMRVDSYMKKWYGF</sequence>
<proteinExistence type="predicted"/>
<dbReference type="HOGENOM" id="CLU_3079659_0_0_9"/>
<reference evidence="1 2" key="1">
    <citation type="submission" date="2013-02" db="EMBL/GenBank/DDBJ databases">
        <title>The Genome Sequence of Enterococcus phoeniculicola BAA-412.</title>
        <authorList>
            <consortium name="The Broad Institute Genome Sequencing Platform"/>
            <consortium name="The Broad Institute Genome Sequencing Center for Infectious Disease"/>
            <person name="Earl A.M."/>
            <person name="Gilmore M.S."/>
            <person name="Lebreton F."/>
            <person name="Walker B."/>
            <person name="Young S.K."/>
            <person name="Zeng Q."/>
            <person name="Gargeya S."/>
            <person name="Fitzgerald M."/>
            <person name="Haas B."/>
            <person name="Abouelleil A."/>
            <person name="Alvarado L."/>
            <person name="Arachchi H.M."/>
            <person name="Berlin A.M."/>
            <person name="Chapman S.B."/>
            <person name="Dewar J."/>
            <person name="Goldberg J."/>
            <person name="Griggs A."/>
            <person name="Gujja S."/>
            <person name="Hansen M."/>
            <person name="Howarth C."/>
            <person name="Imamovic A."/>
            <person name="Larimer J."/>
            <person name="McCowan C."/>
            <person name="Murphy C."/>
            <person name="Neiman D."/>
            <person name="Pearson M."/>
            <person name="Priest M."/>
            <person name="Roberts A."/>
            <person name="Saif S."/>
            <person name="Shea T."/>
            <person name="Sisk P."/>
            <person name="Sykes S."/>
            <person name="Wortman J."/>
            <person name="Nusbaum C."/>
            <person name="Birren B."/>
        </authorList>
    </citation>
    <scope>NUCLEOTIDE SEQUENCE [LARGE SCALE GENOMIC DNA]</scope>
    <source>
        <strain evidence="1 2">ATCC BAA-412</strain>
    </source>
</reference>
<evidence type="ECO:0000313" key="1">
    <source>
        <dbReference type="EMBL" id="EOL46645.1"/>
    </source>
</evidence>
<name>R3WY11_9ENTE</name>
<keyword evidence="2" id="KW-1185">Reference proteome</keyword>
<dbReference type="AlphaFoldDB" id="R3WY11"/>
<organism evidence="1 2">
    <name type="scientific">Enterococcus phoeniculicola ATCC BAA-412</name>
    <dbReference type="NCBI Taxonomy" id="1158610"/>
    <lineage>
        <taxon>Bacteria</taxon>
        <taxon>Bacillati</taxon>
        <taxon>Bacillota</taxon>
        <taxon>Bacilli</taxon>
        <taxon>Lactobacillales</taxon>
        <taxon>Enterococcaceae</taxon>
        <taxon>Enterococcus</taxon>
    </lineage>
</organism>
<comment type="caution">
    <text evidence="1">The sequence shown here is derived from an EMBL/GenBank/DDBJ whole genome shotgun (WGS) entry which is preliminary data.</text>
</comment>
<gene>
    <name evidence="1" type="ORF">UC3_00765</name>
</gene>